<keyword evidence="2" id="KW-0238">DNA-binding</keyword>
<dbReference type="SMART" id="SM00421">
    <property type="entry name" value="HTH_LUXR"/>
    <property type="match status" value="1"/>
</dbReference>
<keyword evidence="1" id="KW-0805">Transcription regulation</keyword>
<sequence length="269" mass="30197">MTNSITSFEQLLIAQSSLITCAPDNFEKNWNRLASQALDWFKLDRMCLYQNDKSLGEEITSTDTELKFIGVANKGPHTIDNALLSMDSQGIAGYLKMLHAQVPIHFSAEQLSTQKNGVLTTLYKNGVRWHTILPLKIHGKKWGALSMSRFGEDAQPLNHNQLIQIKLLAEMWAVYWQFSKLSRHLSSKVTPNNAVELLSPRQKEVLSLLATGMTAKECAKALTLSHRTIESHKYLMLNVLNLSSQAALIKFAVQNGLVAHQYQSSISHH</sequence>
<evidence type="ECO:0000256" key="1">
    <source>
        <dbReference type="ARBA" id="ARBA00023015"/>
    </source>
</evidence>
<evidence type="ECO:0000259" key="4">
    <source>
        <dbReference type="PROSITE" id="PS50043"/>
    </source>
</evidence>
<organism evidence="5 6">
    <name type="scientific">Moritella marina ATCC 15381</name>
    <dbReference type="NCBI Taxonomy" id="1202962"/>
    <lineage>
        <taxon>Bacteria</taxon>
        <taxon>Pseudomonadati</taxon>
        <taxon>Pseudomonadota</taxon>
        <taxon>Gammaproteobacteria</taxon>
        <taxon>Alteromonadales</taxon>
        <taxon>Moritellaceae</taxon>
        <taxon>Moritella</taxon>
    </lineage>
</organism>
<dbReference type="KEGG" id="mmaa:FR932_10950"/>
<dbReference type="PANTHER" id="PTHR44688">
    <property type="entry name" value="DNA-BINDING TRANSCRIPTIONAL ACTIVATOR DEVR_DOSR"/>
    <property type="match status" value="1"/>
</dbReference>
<dbReference type="EMBL" id="CP044399">
    <property type="protein sequence ID" value="QFI38328.1"/>
    <property type="molecule type" value="Genomic_DNA"/>
</dbReference>
<dbReference type="InterPro" id="IPR000792">
    <property type="entry name" value="Tscrpt_reg_LuxR_C"/>
</dbReference>
<dbReference type="InterPro" id="IPR016032">
    <property type="entry name" value="Sig_transdc_resp-reg_C-effctor"/>
</dbReference>
<dbReference type="Gene3D" id="3.30.450.40">
    <property type="match status" value="1"/>
</dbReference>
<dbReference type="Pfam" id="PF00196">
    <property type="entry name" value="GerE"/>
    <property type="match status" value="1"/>
</dbReference>
<dbReference type="InterPro" id="IPR036388">
    <property type="entry name" value="WH-like_DNA-bd_sf"/>
</dbReference>
<accession>A0A5J6WMA3</accession>
<dbReference type="PROSITE" id="PS50043">
    <property type="entry name" value="HTH_LUXR_2"/>
    <property type="match status" value="1"/>
</dbReference>
<proteinExistence type="predicted"/>
<feature type="domain" description="HTH luxR-type" evidence="4">
    <location>
        <begin position="191"/>
        <end position="256"/>
    </location>
</feature>
<dbReference type="SUPFAM" id="SSF46894">
    <property type="entry name" value="C-terminal effector domain of the bipartite response regulators"/>
    <property type="match status" value="1"/>
</dbReference>
<dbReference type="CDD" id="cd06170">
    <property type="entry name" value="LuxR_C_like"/>
    <property type="match status" value="1"/>
</dbReference>
<reference evidence="5 6" key="1">
    <citation type="submission" date="2019-09" db="EMBL/GenBank/DDBJ databases">
        <title>Hybrid Assembly of the complete Genome of the Deep-Sea Bacterium Moritella marina from long Nanopore and Illumina reads.</title>
        <authorList>
            <person name="Magin S."/>
            <person name="Georgoulis A."/>
            <person name="Papadimitriou K."/>
            <person name="Iliakis G."/>
            <person name="Vorgias C.E."/>
        </authorList>
    </citation>
    <scope>NUCLEOTIDE SEQUENCE [LARGE SCALE GENOMIC DNA]</scope>
    <source>
        <strain evidence="5 6">MP-1</strain>
    </source>
</reference>
<evidence type="ECO:0000256" key="3">
    <source>
        <dbReference type="ARBA" id="ARBA00023163"/>
    </source>
</evidence>
<protein>
    <submittedName>
        <fullName evidence="5">Response regulator transcription factor</fullName>
    </submittedName>
</protein>
<dbReference type="Gene3D" id="1.10.10.10">
    <property type="entry name" value="Winged helix-like DNA-binding domain superfamily/Winged helix DNA-binding domain"/>
    <property type="match status" value="1"/>
</dbReference>
<evidence type="ECO:0000256" key="2">
    <source>
        <dbReference type="ARBA" id="ARBA00023125"/>
    </source>
</evidence>
<evidence type="ECO:0000313" key="5">
    <source>
        <dbReference type="EMBL" id="QFI38328.1"/>
    </source>
</evidence>
<dbReference type="GO" id="GO:0006355">
    <property type="term" value="P:regulation of DNA-templated transcription"/>
    <property type="evidence" value="ECO:0007669"/>
    <property type="project" value="InterPro"/>
</dbReference>
<evidence type="ECO:0000313" key="6">
    <source>
        <dbReference type="Proteomes" id="UP000327424"/>
    </source>
</evidence>
<dbReference type="AlphaFoldDB" id="A0A5J6WMA3"/>
<dbReference type="PANTHER" id="PTHR44688:SF16">
    <property type="entry name" value="DNA-BINDING TRANSCRIPTIONAL ACTIVATOR DEVR_DOSR"/>
    <property type="match status" value="1"/>
</dbReference>
<name>A0A5J6WMA3_MORMI</name>
<dbReference type="OrthoDB" id="9782655at2"/>
<dbReference type="Proteomes" id="UP000327424">
    <property type="component" value="Chromosome"/>
</dbReference>
<gene>
    <name evidence="5" type="ORF">FR932_10950</name>
</gene>
<keyword evidence="3" id="KW-0804">Transcription</keyword>
<dbReference type="InterPro" id="IPR029016">
    <property type="entry name" value="GAF-like_dom_sf"/>
</dbReference>
<dbReference type="PRINTS" id="PR00038">
    <property type="entry name" value="HTHLUXR"/>
</dbReference>
<dbReference type="GO" id="GO:0003677">
    <property type="term" value="F:DNA binding"/>
    <property type="evidence" value="ECO:0007669"/>
    <property type="project" value="UniProtKB-KW"/>
</dbReference>
<keyword evidence="6" id="KW-1185">Reference proteome</keyword>
<dbReference type="RefSeq" id="WP_019442642.1">
    <property type="nucleotide sequence ID" value="NZ_ALOE01000034.1"/>
</dbReference>